<feature type="domain" description="Glycosyl transferase family 1" evidence="1">
    <location>
        <begin position="176"/>
        <end position="335"/>
    </location>
</feature>
<evidence type="ECO:0000313" key="2">
    <source>
        <dbReference type="EMBL" id="TWJ00638.1"/>
    </source>
</evidence>
<evidence type="ECO:0000259" key="1">
    <source>
        <dbReference type="Pfam" id="PF00534"/>
    </source>
</evidence>
<dbReference type="OrthoDB" id="9811239at2"/>
<dbReference type="GO" id="GO:0016757">
    <property type="term" value="F:glycosyltransferase activity"/>
    <property type="evidence" value="ECO:0007669"/>
    <property type="project" value="InterPro"/>
</dbReference>
<accession>A0A562U4F0</accession>
<reference evidence="2 3" key="1">
    <citation type="submission" date="2019-07" db="EMBL/GenBank/DDBJ databases">
        <title>Genomic Encyclopedia of Archaeal and Bacterial Type Strains, Phase II (KMG-II): from individual species to whole genera.</title>
        <authorList>
            <person name="Goeker M."/>
        </authorList>
    </citation>
    <scope>NUCLEOTIDE SEQUENCE [LARGE SCALE GENOMIC DNA]</scope>
    <source>
        <strain evidence="2 3">ATCC BAA-1854</strain>
    </source>
</reference>
<keyword evidence="2" id="KW-0808">Transferase</keyword>
<protein>
    <submittedName>
        <fullName evidence="2">Glycosyltransferase involved in cell wall biosynthesis</fullName>
    </submittedName>
</protein>
<dbReference type="PANTHER" id="PTHR45947">
    <property type="entry name" value="SULFOQUINOVOSYL TRANSFERASE SQD2"/>
    <property type="match status" value="1"/>
</dbReference>
<dbReference type="AlphaFoldDB" id="A0A562U4F0"/>
<dbReference type="SUPFAM" id="SSF53756">
    <property type="entry name" value="UDP-Glycosyltransferase/glycogen phosphorylase"/>
    <property type="match status" value="1"/>
</dbReference>
<proteinExistence type="predicted"/>
<dbReference type="Proteomes" id="UP000317010">
    <property type="component" value="Unassembled WGS sequence"/>
</dbReference>
<sequence length="403" mass="46382">MKVVIIHTDLRVYWKGRLMFLHKFLKSQGIDFYAIELFGKGSPYDFETFNKTETWWDCLFPEDSCGELTKYQIRDKVFSKLDELDPDVIIAGSIVFYSGALGLRWAKKNKKKLIMFDDGKPSWIKRNLIIQGIKNLITNQVDALWLPSMEYDSEYVPVYSKENMRYLYGFDCIDNELFKFAHNKEITNKKIICVSRMVQKKNVLGLLEAWKFIESHDDTYTLIIIGDGPLFPELKSSALSMNLTKVIFLGAIDNDKIPAYLYSADAFISPSFYESWGLVVNEAMAAGLPVLLSDKINSGLTLLKDGENGYVFDPSNQLELQDKILDFIQLSDAAKTMMSTRSLEIIDTMSFKIMGDELLATLIFLETEPCKRSWIIPRMITNFWYGRYNTIEWNTVKVAALPN</sequence>
<dbReference type="InterPro" id="IPR050194">
    <property type="entry name" value="Glycosyltransferase_grp1"/>
</dbReference>
<dbReference type="PANTHER" id="PTHR45947:SF3">
    <property type="entry name" value="SULFOQUINOVOSYL TRANSFERASE SQD2"/>
    <property type="match status" value="1"/>
</dbReference>
<dbReference type="Gene3D" id="3.40.50.2000">
    <property type="entry name" value="Glycogen Phosphorylase B"/>
    <property type="match status" value="2"/>
</dbReference>
<name>A0A562U4F0_9SPHI</name>
<dbReference type="InterPro" id="IPR001296">
    <property type="entry name" value="Glyco_trans_1"/>
</dbReference>
<keyword evidence="3" id="KW-1185">Reference proteome</keyword>
<evidence type="ECO:0000313" key="3">
    <source>
        <dbReference type="Proteomes" id="UP000317010"/>
    </source>
</evidence>
<gene>
    <name evidence="2" type="ORF">JN11_01894</name>
</gene>
<dbReference type="EMBL" id="VLLI01000005">
    <property type="protein sequence ID" value="TWJ00638.1"/>
    <property type="molecule type" value="Genomic_DNA"/>
</dbReference>
<comment type="caution">
    <text evidence="2">The sequence shown here is derived from an EMBL/GenBank/DDBJ whole genome shotgun (WGS) entry which is preliminary data.</text>
</comment>
<dbReference type="Pfam" id="PF00534">
    <property type="entry name" value="Glycos_transf_1"/>
    <property type="match status" value="1"/>
</dbReference>
<organism evidence="2 3">
    <name type="scientific">Mucilaginibacter frigoritolerans</name>
    <dbReference type="NCBI Taxonomy" id="652788"/>
    <lineage>
        <taxon>Bacteria</taxon>
        <taxon>Pseudomonadati</taxon>
        <taxon>Bacteroidota</taxon>
        <taxon>Sphingobacteriia</taxon>
        <taxon>Sphingobacteriales</taxon>
        <taxon>Sphingobacteriaceae</taxon>
        <taxon>Mucilaginibacter</taxon>
    </lineage>
</organism>
<dbReference type="RefSeq" id="WP_144911933.1">
    <property type="nucleotide sequence ID" value="NZ_VLLI01000005.1"/>
</dbReference>